<evidence type="ECO:0000313" key="2">
    <source>
        <dbReference type="Proteomes" id="UP000288805"/>
    </source>
</evidence>
<evidence type="ECO:0000313" key="1">
    <source>
        <dbReference type="EMBL" id="RVX08457.1"/>
    </source>
</evidence>
<organism evidence="1 2">
    <name type="scientific">Vitis vinifera</name>
    <name type="common">Grape</name>
    <dbReference type="NCBI Taxonomy" id="29760"/>
    <lineage>
        <taxon>Eukaryota</taxon>
        <taxon>Viridiplantae</taxon>
        <taxon>Streptophyta</taxon>
        <taxon>Embryophyta</taxon>
        <taxon>Tracheophyta</taxon>
        <taxon>Spermatophyta</taxon>
        <taxon>Magnoliopsida</taxon>
        <taxon>eudicotyledons</taxon>
        <taxon>Gunneridae</taxon>
        <taxon>Pentapetalae</taxon>
        <taxon>rosids</taxon>
        <taxon>Vitales</taxon>
        <taxon>Vitaceae</taxon>
        <taxon>Viteae</taxon>
        <taxon>Vitis</taxon>
    </lineage>
</organism>
<reference evidence="1 2" key="1">
    <citation type="journal article" date="2018" name="PLoS Genet.">
        <title>Population sequencing reveals clonal diversity and ancestral inbreeding in the grapevine cultivar Chardonnay.</title>
        <authorList>
            <person name="Roach M.J."/>
            <person name="Johnson D.L."/>
            <person name="Bohlmann J."/>
            <person name="van Vuuren H.J."/>
            <person name="Jones S.J."/>
            <person name="Pretorius I.S."/>
            <person name="Schmidt S.A."/>
            <person name="Borneman A.R."/>
        </authorList>
    </citation>
    <scope>NUCLEOTIDE SEQUENCE [LARGE SCALE GENOMIC DNA]</scope>
    <source>
        <strain evidence="2">cv. Chardonnay</strain>
        <tissue evidence="1">Leaf</tissue>
    </source>
</reference>
<accession>A0A438JHN5</accession>
<comment type="caution">
    <text evidence="1">The sequence shown here is derived from an EMBL/GenBank/DDBJ whole genome shotgun (WGS) entry which is preliminary data.</text>
</comment>
<evidence type="ECO:0008006" key="3">
    <source>
        <dbReference type="Google" id="ProtNLM"/>
    </source>
</evidence>
<dbReference type="SUPFAM" id="SSF53335">
    <property type="entry name" value="S-adenosyl-L-methionine-dependent methyltransferases"/>
    <property type="match status" value="1"/>
</dbReference>
<name>A0A438JHN5_VITVI</name>
<dbReference type="Proteomes" id="UP000288805">
    <property type="component" value="Unassembled WGS sequence"/>
</dbReference>
<dbReference type="InterPro" id="IPR029063">
    <property type="entry name" value="SAM-dependent_MTases_sf"/>
</dbReference>
<dbReference type="AlphaFoldDB" id="A0A438JHN5"/>
<proteinExistence type="predicted"/>
<dbReference type="EMBL" id="QGNW01000041">
    <property type="protein sequence ID" value="RVX08457.1"/>
    <property type="molecule type" value="Genomic_DNA"/>
</dbReference>
<gene>
    <name evidence="1" type="ORF">CK203_014056</name>
</gene>
<dbReference type="Gene3D" id="3.40.50.150">
    <property type="entry name" value="Vaccinia Virus protein VP39"/>
    <property type="match status" value="1"/>
</dbReference>
<protein>
    <recommendedName>
        <fullName evidence="3">O-methyltransferase domain-containing protein</fullName>
    </recommendedName>
</protein>
<sequence length="74" mass="8187">MVLMEKHPSLMASWHCFGTCVEEGVIAFEKAHDRQIWDFALENSVLNNLFNDGVGGGTGRAVVELVKAYPHITV</sequence>